<accession>A0A450WVM5</accession>
<protein>
    <submittedName>
        <fullName evidence="1">Uncharacterized protein</fullName>
    </submittedName>
</protein>
<reference evidence="1" key="1">
    <citation type="submission" date="2019-02" db="EMBL/GenBank/DDBJ databases">
        <authorList>
            <person name="Gruber-Vodicka R. H."/>
            <person name="Seah K. B. B."/>
        </authorList>
    </citation>
    <scope>NUCLEOTIDE SEQUENCE</scope>
    <source>
        <strain evidence="1">BECK_S312</strain>
        <strain evidence="2">BECK_S426</strain>
    </source>
</reference>
<evidence type="ECO:0000313" key="1">
    <source>
        <dbReference type="EMBL" id="VFK21060.1"/>
    </source>
</evidence>
<organism evidence="1">
    <name type="scientific">Candidatus Kentrum sp. LPFa</name>
    <dbReference type="NCBI Taxonomy" id="2126335"/>
    <lineage>
        <taxon>Bacteria</taxon>
        <taxon>Pseudomonadati</taxon>
        <taxon>Pseudomonadota</taxon>
        <taxon>Gammaproteobacteria</taxon>
        <taxon>Candidatus Kentrum</taxon>
    </lineage>
</organism>
<name>A0A450WVM5_9GAMM</name>
<dbReference type="AlphaFoldDB" id="A0A450WVM5"/>
<gene>
    <name evidence="1" type="ORF">BECKLPF1236A_GA0070988_102855</name>
    <name evidence="2" type="ORF">BECKLPF1236C_GA0070990_102915</name>
</gene>
<proteinExistence type="predicted"/>
<dbReference type="EMBL" id="CAADFP010000291">
    <property type="protein sequence ID" value="VFK34694.1"/>
    <property type="molecule type" value="Genomic_DNA"/>
</dbReference>
<evidence type="ECO:0000313" key="2">
    <source>
        <dbReference type="EMBL" id="VFK34694.1"/>
    </source>
</evidence>
<sequence length="94" mass="10770">MKRLYEFMDNYLKANLVSSYFLGLKTKTNSNRSFPVLLYGKSSAKVASSASIKTSSGTLYFNTGTRYAEPFPGILEMLPNRHYWKYLWISAVTH</sequence>
<dbReference type="EMBL" id="CAADFM010000285">
    <property type="protein sequence ID" value="VFK21060.1"/>
    <property type="molecule type" value="Genomic_DNA"/>
</dbReference>